<evidence type="ECO:0000256" key="1">
    <source>
        <dbReference type="SAM" id="MobiDB-lite"/>
    </source>
</evidence>
<sequence>MSDAETWASSNLKSFKQRMRINTEDPDEIANLTKMLIASYTSILRLVGVSDATDPEVEELIYERSRYTYNDALDEFKENYAQNIRDVFLANQPEESEESDDKIAESPSIF</sequence>
<dbReference type="Proteomes" id="UP000052991">
    <property type="component" value="Unassembled WGS sequence"/>
</dbReference>
<name>A0A0V8ETG2_LACLL</name>
<evidence type="ECO:0000313" key="3">
    <source>
        <dbReference type="Proteomes" id="UP000052991"/>
    </source>
</evidence>
<accession>A0A0V8ETG2</accession>
<feature type="region of interest" description="Disordered" evidence="1">
    <location>
        <begin position="90"/>
        <end position="110"/>
    </location>
</feature>
<proteinExistence type="predicted"/>
<organism evidence="2 3">
    <name type="scientific">Lactococcus lactis subsp. lactis</name>
    <name type="common">Streptococcus lactis</name>
    <dbReference type="NCBI Taxonomy" id="1360"/>
    <lineage>
        <taxon>Bacteria</taxon>
        <taxon>Bacillati</taxon>
        <taxon>Bacillota</taxon>
        <taxon>Bacilli</taxon>
        <taxon>Lactobacillales</taxon>
        <taxon>Streptococcaceae</taxon>
        <taxon>Lactococcus</taxon>
    </lineage>
</organism>
<gene>
    <name evidence="2" type="ORF">N42_0559</name>
</gene>
<dbReference type="PATRIC" id="fig|1360.116.peg.1934"/>
<dbReference type="AlphaFoldDB" id="A0A0V8ETG2"/>
<protein>
    <submittedName>
        <fullName evidence="2">Phage protein</fullName>
    </submittedName>
</protein>
<comment type="caution">
    <text evidence="2">The sequence shown here is derived from an EMBL/GenBank/DDBJ whole genome shotgun (WGS) entry which is preliminary data.</text>
</comment>
<dbReference type="RefSeq" id="WP_058212540.1">
    <property type="nucleotide sequence ID" value="NZ_JABRBQ010000001.1"/>
</dbReference>
<dbReference type="EMBL" id="LKLW01000033">
    <property type="protein sequence ID" value="KSU29091.1"/>
    <property type="molecule type" value="Genomic_DNA"/>
</dbReference>
<reference evidence="3" key="1">
    <citation type="submission" date="2015-10" db="EMBL/GenBank/DDBJ databases">
        <title>Draft Genome Sequences of 11 Lactococcus lactis subspecies cremoris strains.</title>
        <authorList>
            <person name="Wels M."/>
            <person name="Backus L."/>
            <person name="Boekhorst J."/>
            <person name="Dijkstra A."/>
            <person name="Beerthuizen M."/>
            <person name="Kelly W."/>
            <person name="Siezen R."/>
            <person name="Bachmann H."/>
            <person name="Van Hijum S."/>
        </authorList>
    </citation>
    <scope>NUCLEOTIDE SEQUENCE [LARGE SCALE GENOMIC DNA]</scope>
    <source>
        <strain evidence="3">N42</strain>
    </source>
</reference>
<evidence type="ECO:0000313" key="2">
    <source>
        <dbReference type="EMBL" id="KSU29091.1"/>
    </source>
</evidence>